<reference evidence="2" key="1">
    <citation type="journal article" date="2014" name="Nature">
        <title>Elephant shark genome provides unique insights into gnathostome evolution.</title>
        <authorList>
            <consortium name="International Elephant Shark Genome Sequencing Consortium"/>
            <person name="Venkatesh B."/>
            <person name="Lee A.P."/>
            <person name="Ravi V."/>
            <person name="Maurya A.K."/>
            <person name="Lian M.M."/>
            <person name="Swann J.B."/>
            <person name="Ohta Y."/>
            <person name="Flajnik M.F."/>
            <person name="Sutoh Y."/>
            <person name="Kasahara M."/>
            <person name="Hoon S."/>
            <person name="Gangu V."/>
            <person name="Roy S.W."/>
            <person name="Irimia M."/>
            <person name="Korzh V."/>
            <person name="Kondrychyn I."/>
            <person name="Lim Z.W."/>
            <person name="Tay B.H."/>
            <person name="Tohari S."/>
            <person name="Kong K.W."/>
            <person name="Ho S."/>
            <person name="Lorente-Galdos B."/>
            <person name="Quilez J."/>
            <person name="Marques-Bonet T."/>
            <person name="Raney B.J."/>
            <person name="Ingham P.W."/>
            <person name="Tay A."/>
            <person name="Hillier L.W."/>
            <person name="Minx P."/>
            <person name="Boehm T."/>
            <person name="Wilson R.K."/>
            <person name="Brenner S."/>
            <person name="Warren W.C."/>
        </authorList>
    </citation>
    <scope>NUCLEOTIDE SEQUENCE</scope>
    <source>
        <tissue evidence="2">Brain</tissue>
    </source>
</reference>
<dbReference type="EMBL" id="JW881287">
    <property type="protein sequence ID" value="AFP13804.1"/>
    <property type="molecule type" value="mRNA"/>
</dbReference>
<dbReference type="Pfam" id="PF06677">
    <property type="entry name" value="Auto_anti-p27"/>
    <property type="match status" value="1"/>
</dbReference>
<proteinExistence type="evidence at transcript level"/>
<evidence type="ECO:0000313" key="2">
    <source>
        <dbReference type="EMBL" id="AFP13804.1"/>
    </source>
</evidence>
<accession>V9LK63</accession>
<protein>
    <submittedName>
        <fullName evidence="2">Sjogren syndrome/scleroderma autoantigen 1</fullName>
    </submittedName>
</protein>
<dbReference type="AlphaFoldDB" id="V9LK63"/>
<feature type="region of interest" description="Disordered" evidence="1">
    <location>
        <begin position="79"/>
        <end position="113"/>
    </location>
</feature>
<sequence>MALNKEDDDYIWEPPSEAEVKVIQAKRERQDTISKLMSEYLLKGYRMLGETCQCGTVLLQDKQKKYYCVSCQELDSDVDKDNPALNPQAALSQVRERQRVFSSGDEPLNPTSP</sequence>
<evidence type="ECO:0000256" key="1">
    <source>
        <dbReference type="SAM" id="MobiDB-lite"/>
    </source>
</evidence>
<feature type="non-terminal residue" evidence="2">
    <location>
        <position position="113"/>
    </location>
</feature>
<dbReference type="InterPro" id="IPR009563">
    <property type="entry name" value="SSSCA1"/>
</dbReference>
<name>V9LK63_CALMI</name>
<dbReference type="PANTHER" id="PTHR16537:SF1">
    <property type="entry name" value="PROTEIN ZNRD2"/>
    <property type="match status" value="1"/>
</dbReference>
<dbReference type="InterPro" id="IPR051888">
    <property type="entry name" value="UPF0148_domain"/>
</dbReference>
<dbReference type="PANTHER" id="PTHR16537">
    <property type="entry name" value="SJOEGREN SYNDROME/SCLERODERMA AUTOANTIGEN 1"/>
    <property type="match status" value="1"/>
</dbReference>
<organism evidence="2">
    <name type="scientific">Callorhinchus milii</name>
    <name type="common">Ghost shark</name>
    <dbReference type="NCBI Taxonomy" id="7868"/>
    <lineage>
        <taxon>Eukaryota</taxon>
        <taxon>Metazoa</taxon>
        <taxon>Chordata</taxon>
        <taxon>Craniata</taxon>
        <taxon>Vertebrata</taxon>
        <taxon>Chondrichthyes</taxon>
        <taxon>Holocephali</taxon>
        <taxon>Chimaeriformes</taxon>
        <taxon>Callorhinchidae</taxon>
        <taxon>Callorhinchus</taxon>
    </lineage>
</organism>